<accession>A0A7W7RCU2</accession>
<dbReference type="RefSeq" id="WP_184574242.1">
    <property type="nucleotide sequence ID" value="NZ_JACHJT010000001.1"/>
</dbReference>
<keyword evidence="2" id="KW-1185">Reference proteome</keyword>
<proteinExistence type="predicted"/>
<sequence length="498" mass="55560">MIVDFRPHTRLVGETPIDLTSSVAPVVQALTEDAADLDRLRLVCDWVQYRENFRDVVELRPILSRRHATARDPVPAPGTARENHDDQVEIAVDLRRSSGLPLREVTAGRLREDAGHLVFLEDWCPGRESCVWEFNALYWSALRSWEAASGRGYEQALPGGESDARNRDAAADLIRELFTVWDGLAASGGLPEELYVVELGVGNGNQARVFLDVFREIDRERGRDYYRRLRYLMCDYSRNVLDTARENVADHAARVSVFAMEATRPSASLGFLRDKAFLVYLSNVYDNLPTDEIAHIGGRTYRVETRAYLPTAEAADLAESVAASPEELPGLVRELLRLGPSLLSEAAPAHFADTWAAVEFWRRTWSLVRLKERYVPLGGLGRYPLAPSVSGDALRPLLEPGADVRMHVSNDALASFTDTLGLLHPFGTLVCHDLFVTDVQEYRTSFRGPGKYDGSVVNWVNGPLLAQVGHRKGFDVGFAPFRHRSGTNIVTMTARARD</sequence>
<evidence type="ECO:0008006" key="3">
    <source>
        <dbReference type="Google" id="ProtNLM"/>
    </source>
</evidence>
<organism evidence="1 2">
    <name type="scientific">Lipingzhangella halophila</name>
    <dbReference type="NCBI Taxonomy" id="1783352"/>
    <lineage>
        <taxon>Bacteria</taxon>
        <taxon>Bacillati</taxon>
        <taxon>Actinomycetota</taxon>
        <taxon>Actinomycetes</taxon>
        <taxon>Streptosporangiales</taxon>
        <taxon>Nocardiopsidaceae</taxon>
        <taxon>Lipingzhangella</taxon>
    </lineage>
</organism>
<dbReference type="SUPFAM" id="SSF53335">
    <property type="entry name" value="S-adenosyl-L-methionine-dependent methyltransferases"/>
    <property type="match status" value="1"/>
</dbReference>
<protein>
    <recommendedName>
        <fullName evidence="3">S-adenosyl-L-methionine-dependent methyltransferase</fullName>
    </recommendedName>
</protein>
<dbReference type="InterPro" id="IPR029063">
    <property type="entry name" value="SAM-dependent_MTases_sf"/>
</dbReference>
<dbReference type="Proteomes" id="UP000523007">
    <property type="component" value="Unassembled WGS sequence"/>
</dbReference>
<dbReference type="Gene3D" id="3.40.50.150">
    <property type="entry name" value="Vaccinia Virus protein VP39"/>
    <property type="match status" value="1"/>
</dbReference>
<evidence type="ECO:0000313" key="1">
    <source>
        <dbReference type="EMBL" id="MBB4929614.1"/>
    </source>
</evidence>
<dbReference type="AlphaFoldDB" id="A0A7W7RCU2"/>
<dbReference type="EMBL" id="JACHJT010000001">
    <property type="protein sequence ID" value="MBB4929614.1"/>
    <property type="molecule type" value="Genomic_DNA"/>
</dbReference>
<reference evidence="1 2" key="1">
    <citation type="submission" date="2020-08" db="EMBL/GenBank/DDBJ databases">
        <title>Sequencing the genomes of 1000 actinobacteria strains.</title>
        <authorList>
            <person name="Klenk H.-P."/>
        </authorList>
    </citation>
    <scope>NUCLEOTIDE SEQUENCE [LARGE SCALE GENOMIC DNA]</scope>
    <source>
        <strain evidence="1 2">DSM 102030</strain>
    </source>
</reference>
<gene>
    <name evidence="1" type="ORF">F4561_000434</name>
</gene>
<name>A0A7W7RCU2_9ACTN</name>
<evidence type="ECO:0000313" key="2">
    <source>
        <dbReference type="Proteomes" id="UP000523007"/>
    </source>
</evidence>
<comment type="caution">
    <text evidence="1">The sequence shown here is derived from an EMBL/GenBank/DDBJ whole genome shotgun (WGS) entry which is preliminary data.</text>
</comment>